<dbReference type="InterPro" id="IPR046342">
    <property type="entry name" value="CBS_dom_sf"/>
</dbReference>
<reference evidence="2 3" key="1">
    <citation type="submission" date="2016-10" db="EMBL/GenBank/DDBJ databases">
        <authorList>
            <person name="Varghese N."/>
            <person name="Submissions S."/>
        </authorList>
    </citation>
    <scope>NUCLEOTIDE SEQUENCE [LARGE SCALE GENOMIC DNA]</scope>
    <source>
        <strain evidence="2 3">DSM 1741</strain>
    </source>
</reference>
<dbReference type="Gene3D" id="3.10.580.10">
    <property type="entry name" value="CBS-domain"/>
    <property type="match status" value="1"/>
</dbReference>
<accession>A0A8G2BZL8</accession>
<feature type="domain" description="CBS" evidence="1">
    <location>
        <begin position="135"/>
        <end position="190"/>
    </location>
</feature>
<dbReference type="InterPro" id="IPR000644">
    <property type="entry name" value="CBS_dom"/>
</dbReference>
<dbReference type="SUPFAM" id="SSF54631">
    <property type="entry name" value="CBS-domain pair"/>
    <property type="match status" value="1"/>
</dbReference>
<dbReference type="Proteomes" id="UP000199581">
    <property type="component" value="Unassembled WGS sequence"/>
</dbReference>
<keyword evidence="3" id="KW-1185">Reference proteome</keyword>
<proteinExistence type="predicted"/>
<evidence type="ECO:0000313" key="2">
    <source>
        <dbReference type="EMBL" id="SFL26392.1"/>
    </source>
</evidence>
<dbReference type="Pfam" id="PF00571">
    <property type="entry name" value="CBS"/>
    <property type="match status" value="1"/>
</dbReference>
<organism evidence="2 3">
    <name type="scientific">Desulfomicrobium norvegicum (strain DSM 1741 / NCIMB 8310)</name>
    <name type="common">Desulfovibrio baculatus (strain Norway 4)</name>
    <name type="synonym">Desulfovibrio desulfuricans (strain Norway 4)</name>
    <dbReference type="NCBI Taxonomy" id="52561"/>
    <lineage>
        <taxon>Bacteria</taxon>
        <taxon>Pseudomonadati</taxon>
        <taxon>Thermodesulfobacteriota</taxon>
        <taxon>Desulfovibrionia</taxon>
        <taxon>Desulfovibrionales</taxon>
        <taxon>Desulfomicrobiaceae</taxon>
        <taxon>Desulfomicrobium</taxon>
    </lineage>
</organism>
<protein>
    <recommendedName>
        <fullName evidence="1">CBS domain-containing protein</fullName>
    </recommendedName>
</protein>
<dbReference type="AlphaFoldDB" id="A0A8G2BZL8"/>
<evidence type="ECO:0000259" key="1">
    <source>
        <dbReference type="Pfam" id="PF00571"/>
    </source>
</evidence>
<comment type="caution">
    <text evidence="2">The sequence shown here is derived from an EMBL/GenBank/DDBJ whole genome shotgun (WGS) entry which is preliminary data.</text>
</comment>
<sequence>MVHNHQFRPNPKERWIMEASVKDFMVPIAKFPRISDTATFSGAVMALERANEEYLSGKREQRILLVTDSENKVVGKLSPLDVVRGLEPDYEKLVDEQSSVYVEKFSYVIQPMKEQTTLWAKPLDDLCAIAKDILVKDFIQPPKSSQIIDQDANLNNAFHRFVMFKHDSLFVMDGKKLIGVLRFSDVYKEIGRRIKESCGL</sequence>
<name>A0A8G2BZL8_DESNO</name>
<dbReference type="EMBL" id="FOTO01000001">
    <property type="protein sequence ID" value="SFL26392.1"/>
    <property type="molecule type" value="Genomic_DNA"/>
</dbReference>
<gene>
    <name evidence="2" type="ORF">SAMN05421830_101225</name>
</gene>
<evidence type="ECO:0000313" key="3">
    <source>
        <dbReference type="Proteomes" id="UP000199581"/>
    </source>
</evidence>